<dbReference type="AlphaFoldDB" id="A0A3N4KVS5"/>
<organism evidence="1 2">
    <name type="scientific">Morchella conica CCBAS932</name>
    <dbReference type="NCBI Taxonomy" id="1392247"/>
    <lineage>
        <taxon>Eukaryota</taxon>
        <taxon>Fungi</taxon>
        <taxon>Dikarya</taxon>
        <taxon>Ascomycota</taxon>
        <taxon>Pezizomycotina</taxon>
        <taxon>Pezizomycetes</taxon>
        <taxon>Pezizales</taxon>
        <taxon>Morchellaceae</taxon>
        <taxon>Morchella</taxon>
    </lineage>
</organism>
<dbReference type="OrthoDB" id="10305567at2759"/>
<reference evidence="1 2" key="1">
    <citation type="journal article" date="2018" name="Nat. Ecol. Evol.">
        <title>Pezizomycetes genomes reveal the molecular basis of ectomycorrhizal truffle lifestyle.</title>
        <authorList>
            <person name="Murat C."/>
            <person name="Payen T."/>
            <person name="Noel B."/>
            <person name="Kuo A."/>
            <person name="Morin E."/>
            <person name="Chen J."/>
            <person name="Kohler A."/>
            <person name="Krizsan K."/>
            <person name="Balestrini R."/>
            <person name="Da Silva C."/>
            <person name="Montanini B."/>
            <person name="Hainaut M."/>
            <person name="Levati E."/>
            <person name="Barry K.W."/>
            <person name="Belfiori B."/>
            <person name="Cichocki N."/>
            <person name="Clum A."/>
            <person name="Dockter R.B."/>
            <person name="Fauchery L."/>
            <person name="Guy J."/>
            <person name="Iotti M."/>
            <person name="Le Tacon F."/>
            <person name="Lindquist E.A."/>
            <person name="Lipzen A."/>
            <person name="Malagnac F."/>
            <person name="Mello A."/>
            <person name="Molinier V."/>
            <person name="Miyauchi S."/>
            <person name="Poulain J."/>
            <person name="Riccioni C."/>
            <person name="Rubini A."/>
            <person name="Sitrit Y."/>
            <person name="Splivallo R."/>
            <person name="Traeger S."/>
            <person name="Wang M."/>
            <person name="Zifcakova L."/>
            <person name="Wipf D."/>
            <person name="Zambonelli A."/>
            <person name="Paolocci F."/>
            <person name="Nowrousian M."/>
            <person name="Ottonello S."/>
            <person name="Baldrian P."/>
            <person name="Spatafora J.W."/>
            <person name="Henrissat B."/>
            <person name="Nagy L.G."/>
            <person name="Aury J.M."/>
            <person name="Wincker P."/>
            <person name="Grigoriev I.V."/>
            <person name="Bonfante P."/>
            <person name="Martin F.M."/>
        </authorList>
    </citation>
    <scope>NUCLEOTIDE SEQUENCE [LARGE SCALE GENOMIC DNA]</scope>
    <source>
        <strain evidence="1 2">CCBAS932</strain>
    </source>
</reference>
<evidence type="ECO:0000313" key="2">
    <source>
        <dbReference type="Proteomes" id="UP000277580"/>
    </source>
</evidence>
<dbReference type="Proteomes" id="UP000277580">
    <property type="component" value="Unassembled WGS sequence"/>
</dbReference>
<keyword evidence="2" id="KW-1185">Reference proteome</keyword>
<accession>A0A3N4KVS5</accession>
<dbReference type="EMBL" id="ML119117">
    <property type="protein sequence ID" value="RPB14630.1"/>
    <property type="molecule type" value="Genomic_DNA"/>
</dbReference>
<protein>
    <submittedName>
        <fullName evidence="1">Uncharacterized protein</fullName>
    </submittedName>
</protein>
<dbReference type="InParanoid" id="A0A3N4KVS5"/>
<name>A0A3N4KVS5_9PEZI</name>
<proteinExistence type="predicted"/>
<sequence>MDTHTNIAKHEACAPPIEPPSITSLARPNKIWTLKAVALTLERYEPAHSNALISLLTSMLKGLQEIQSVSPRFAIQICSAVPINPWAPVSLPDCRITISLGEELPAPIIEADETNQAARERMYQILVGDRLNNPKDSTTINEFKALGTRGLHRKRILMRRLRWLRVYEQRMGYTEREDQLEWPLLKALEEGLQKELDSIDALLAKVADATGVGKWVYWLRSDQ</sequence>
<evidence type="ECO:0000313" key="1">
    <source>
        <dbReference type="EMBL" id="RPB14630.1"/>
    </source>
</evidence>
<gene>
    <name evidence="1" type="ORF">P167DRAFT_543754</name>
</gene>